<dbReference type="Proteomes" id="UP000187735">
    <property type="component" value="Chromosome"/>
</dbReference>
<evidence type="ECO:0000313" key="3">
    <source>
        <dbReference type="Proteomes" id="UP000187735"/>
    </source>
</evidence>
<dbReference type="Pfam" id="PF13401">
    <property type="entry name" value="AAA_22"/>
    <property type="match status" value="1"/>
</dbReference>
<dbReference type="AlphaFoldDB" id="A0A1P8WKN6"/>
<feature type="domain" description="ORC1/DEAH AAA+ ATPase" evidence="1">
    <location>
        <begin position="37"/>
        <end position="194"/>
    </location>
</feature>
<sequence>MAQSPDSVFTPRAATINPDMYVAREDLEKALRDGLNSQQHLIVHGESGTGKSWLYKKVLADLKVYFEVANLANASRLGSITNELRNLVSRDGKAEKTGYSESKSAGFDALAAKAALDHTGQYEYGQKEPFEACLSAIRCRAGKRKGILVLDNLEAAFTDAFLKELADLLILCDDERYAEYGVKILIVGVPGGVREYYYKTPHHATVANRLRELPEVSRLTREQCTSLAKKGFEQALGYTVESPSAVYAHIAWVTDRIPQMIHEYCLEVANLVHKSDRVITTESLNKADELWLAQSMYHGYSVVEQHMNERDTKAGRRNQTLFSLGCTDREQVKASDIEDVIRRQFPNSTRDTTLNVTQILAQLAKGGQPVLKRTPKGDAYTFADPRYRMALRAMLTKSTEERVEKVPLANT</sequence>
<dbReference type="InterPro" id="IPR025662">
    <property type="entry name" value="Sigma_54_int_dom_ATP-bd_1"/>
</dbReference>
<dbReference type="InterPro" id="IPR049945">
    <property type="entry name" value="AAA_22"/>
</dbReference>
<dbReference type="InterPro" id="IPR027417">
    <property type="entry name" value="P-loop_NTPase"/>
</dbReference>
<dbReference type="GO" id="GO:0016887">
    <property type="term" value="F:ATP hydrolysis activity"/>
    <property type="evidence" value="ECO:0007669"/>
    <property type="project" value="InterPro"/>
</dbReference>
<evidence type="ECO:0000313" key="2">
    <source>
        <dbReference type="EMBL" id="APZ94619.1"/>
    </source>
</evidence>
<keyword evidence="3" id="KW-1185">Reference proteome</keyword>
<dbReference type="SUPFAM" id="SSF52540">
    <property type="entry name" value="P-loop containing nucleoside triphosphate hydrolases"/>
    <property type="match status" value="1"/>
</dbReference>
<gene>
    <name evidence="2" type="ORF">Fuma_04252</name>
</gene>
<dbReference type="EMBL" id="CP017641">
    <property type="protein sequence ID" value="APZ94619.1"/>
    <property type="molecule type" value="Genomic_DNA"/>
</dbReference>
<protein>
    <submittedName>
        <fullName evidence="2">Putative ATPase (AAA+ superfamily)</fullName>
    </submittedName>
</protein>
<proteinExistence type="predicted"/>
<dbReference type="KEGG" id="fmr:Fuma_04252"/>
<dbReference type="Gene3D" id="3.40.50.300">
    <property type="entry name" value="P-loop containing nucleotide triphosphate hydrolases"/>
    <property type="match status" value="1"/>
</dbReference>
<organism evidence="2 3">
    <name type="scientific">Fuerstiella marisgermanici</name>
    <dbReference type="NCBI Taxonomy" id="1891926"/>
    <lineage>
        <taxon>Bacteria</taxon>
        <taxon>Pseudomonadati</taxon>
        <taxon>Planctomycetota</taxon>
        <taxon>Planctomycetia</taxon>
        <taxon>Planctomycetales</taxon>
        <taxon>Planctomycetaceae</taxon>
        <taxon>Fuerstiella</taxon>
    </lineage>
</organism>
<dbReference type="PROSITE" id="PS00675">
    <property type="entry name" value="SIGMA54_INTERACT_1"/>
    <property type="match status" value="1"/>
</dbReference>
<name>A0A1P8WKN6_9PLAN</name>
<reference evidence="2 3" key="1">
    <citation type="journal article" date="2016" name="Front. Microbiol.">
        <title>Fuerstia marisgermanicae gen. nov., sp. nov., an Unusual Member of the Phylum Planctomycetes from the German Wadden Sea.</title>
        <authorList>
            <person name="Kohn T."/>
            <person name="Heuer A."/>
            <person name="Jogler M."/>
            <person name="Vollmers J."/>
            <person name="Boedeker C."/>
            <person name="Bunk B."/>
            <person name="Rast P."/>
            <person name="Borchert D."/>
            <person name="Glockner I."/>
            <person name="Freese H.M."/>
            <person name="Klenk H.P."/>
            <person name="Overmann J."/>
            <person name="Kaster A.K."/>
            <person name="Rohde M."/>
            <person name="Wiegand S."/>
            <person name="Jogler C."/>
        </authorList>
    </citation>
    <scope>NUCLEOTIDE SEQUENCE [LARGE SCALE GENOMIC DNA]</scope>
    <source>
        <strain evidence="2 3">NH11</strain>
    </source>
</reference>
<evidence type="ECO:0000259" key="1">
    <source>
        <dbReference type="Pfam" id="PF13401"/>
    </source>
</evidence>
<accession>A0A1P8WKN6</accession>